<evidence type="ECO:0000256" key="4">
    <source>
        <dbReference type="ARBA" id="ARBA00022989"/>
    </source>
</evidence>
<comment type="caution">
    <text evidence="7">The sequence shown here is derived from an EMBL/GenBank/DDBJ whole genome shotgun (WGS) entry which is preliminary data.</text>
</comment>
<comment type="subcellular location">
    <subcellularLocation>
        <location evidence="1">Membrane</location>
        <topology evidence="1">Multi-pass membrane protein</topology>
    </subcellularLocation>
</comment>
<evidence type="ECO:0000256" key="3">
    <source>
        <dbReference type="ARBA" id="ARBA00022692"/>
    </source>
</evidence>
<dbReference type="NCBIfam" id="TIGR03718">
    <property type="entry name" value="R_switched_Alx"/>
    <property type="match status" value="1"/>
</dbReference>
<dbReference type="InterPro" id="IPR005496">
    <property type="entry name" value="Integral_membrane_TerC"/>
</dbReference>
<reference evidence="7 8" key="1">
    <citation type="submission" date="2020-12" db="EMBL/GenBank/DDBJ databases">
        <title>Pseudomonas schmalbachii sp. nov. isolated from millipede gut.</title>
        <authorList>
            <person name="Shelomi M."/>
        </authorList>
    </citation>
    <scope>NUCLEOTIDE SEQUENCE [LARGE SCALE GENOMIC DNA]</scope>
    <source>
        <strain evidence="7 8">Milli4</strain>
    </source>
</reference>
<dbReference type="Proteomes" id="UP000669060">
    <property type="component" value="Unassembled WGS sequence"/>
</dbReference>
<proteinExistence type="inferred from homology"/>
<keyword evidence="8" id="KW-1185">Reference proteome</keyword>
<evidence type="ECO:0000313" key="8">
    <source>
        <dbReference type="Proteomes" id="UP000669060"/>
    </source>
</evidence>
<evidence type="ECO:0000256" key="5">
    <source>
        <dbReference type="ARBA" id="ARBA00023136"/>
    </source>
</evidence>
<feature type="transmembrane region" description="Helical" evidence="6">
    <location>
        <begin position="51"/>
        <end position="70"/>
    </location>
</feature>
<feature type="transmembrane region" description="Helical" evidence="6">
    <location>
        <begin position="143"/>
        <end position="161"/>
    </location>
</feature>
<evidence type="ECO:0000256" key="2">
    <source>
        <dbReference type="ARBA" id="ARBA00007511"/>
    </source>
</evidence>
<feature type="transmembrane region" description="Helical" evidence="6">
    <location>
        <begin position="274"/>
        <end position="293"/>
    </location>
</feature>
<dbReference type="Pfam" id="PF03741">
    <property type="entry name" value="TerC"/>
    <property type="match status" value="1"/>
</dbReference>
<evidence type="ECO:0000313" key="7">
    <source>
        <dbReference type="EMBL" id="MBO3275493.1"/>
    </source>
</evidence>
<dbReference type="PANTHER" id="PTHR30238">
    <property type="entry name" value="MEMBRANE BOUND PREDICTED REDOX MODULATOR"/>
    <property type="match status" value="1"/>
</dbReference>
<name>A0ABS3TPB1_9PSED</name>
<dbReference type="PANTHER" id="PTHR30238:SF0">
    <property type="entry name" value="THYLAKOID MEMBRANE PROTEIN TERC, CHLOROPLASTIC"/>
    <property type="match status" value="1"/>
</dbReference>
<comment type="similarity">
    <text evidence="2">Belongs to the TerC family.</text>
</comment>
<feature type="transmembrane region" description="Helical" evidence="6">
    <location>
        <begin position="90"/>
        <end position="108"/>
    </location>
</feature>
<feature type="transmembrane region" description="Helical" evidence="6">
    <location>
        <begin position="242"/>
        <end position="262"/>
    </location>
</feature>
<protein>
    <submittedName>
        <fullName evidence="7">TerC family protein</fullName>
    </submittedName>
</protein>
<keyword evidence="4 6" id="KW-1133">Transmembrane helix</keyword>
<evidence type="ECO:0000256" key="1">
    <source>
        <dbReference type="ARBA" id="ARBA00004141"/>
    </source>
</evidence>
<sequence length="357" mass="40150">MTALHIFLTTPFLGTATWFWLAFLAIIIFLLVLDLGVLQRDHHEIGVRESLLLYSGYFSCGLAFGGWVWYEFGATHALEYFTGFLVEQSLSMDNVFVMAMIFGFFGIPRRYQHQVLFWGILGAIVLRGVMIGLGAALVKEFEWVMYLFGAFLLFSGVKMLFVKHDSEPDLEHNPVLRFLRRHMRVTPTLHQHHFFVHQPDASGKTLRYATPLFLALVLVELADLVFAVDSVPAIFAITTDPFIVYTSNIFAILGLRALYFSLAAMIHRFVYLKYALALVLVFIGTKIFLHGFIGKIPAVVSLGVTFGLLVGGILLSLLKTRRTGEEPLEIVSQEKREVRVGNVDGGVDPRQKQGTDV</sequence>
<gene>
    <name evidence="7" type="ORF">JFY56_09675</name>
</gene>
<feature type="transmembrane region" description="Helical" evidence="6">
    <location>
        <begin position="212"/>
        <end position="236"/>
    </location>
</feature>
<feature type="transmembrane region" description="Helical" evidence="6">
    <location>
        <begin position="18"/>
        <end position="39"/>
    </location>
</feature>
<evidence type="ECO:0000256" key="6">
    <source>
        <dbReference type="SAM" id="Phobius"/>
    </source>
</evidence>
<feature type="transmembrane region" description="Helical" evidence="6">
    <location>
        <begin position="299"/>
        <end position="318"/>
    </location>
</feature>
<dbReference type="RefSeq" id="WP_208313445.1">
    <property type="nucleotide sequence ID" value="NZ_JAELYA010000003.1"/>
</dbReference>
<dbReference type="EMBL" id="JAELYA010000003">
    <property type="protein sequence ID" value="MBO3275493.1"/>
    <property type="molecule type" value="Genomic_DNA"/>
</dbReference>
<accession>A0ABS3TPB1</accession>
<keyword evidence="5 6" id="KW-0472">Membrane</keyword>
<dbReference type="InterPro" id="IPR022369">
    <property type="entry name" value="Integral_membrane_TerC_rswitch"/>
</dbReference>
<organism evidence="7 8">
    <name type="scientific">Pseudomonas schmalbachii</name>
    <dbReference type="NCBI Taxonomy" id="2816993"/>
    <lineage>
        <taxon>Bacteria</taxon>
        <taxon>Pseudomonadati</taxon>
        <taxon>Pseudomonadota</taxon>
        <taxon>Gammaproteobacteria</taxon>
        <taxon>Pseudomonadales</taxon>
        <taxon>Pseudomonadaceae</taxon>
        <taxon>Pseudomonas</taxon>
    </lineage>
</organism>
<feature type="transmembrane region" description="Helical" evidence="6">
    <location>
        <begin position="115"/>
        <end position="137"/>
    </location>
</feature>
<keyword evidence="3 6" id="KW-0812">Transmembrane</keyword>